<dbReference type="Proteomes" id="UP000261324">
    <property type="component" value="Unassembled WGS sequence"/>
</dbReference>
<comment type="caution">
    <text evidence="1">The sequence shown here is derived from an EMBL/GenBank/DDBJ whole genome shotgun (WGS) entry which is preliminary data.</text>
</comment>
<evidence type="ECO:0000313" key="1">
    <source>
        <dbReference type="EMBL" id="RGK82686.1"/>
    </source>
</evidence>
<sequence length="246" mass="28330">MRIELMLVEGVSDVQLISYYLQNVYGWKHEKKNDLRLEPLDGHDHIESLSKGENQLILCGVGGNGRFAHFIEKHRINSIIIEREISSVMVVTDRDEDSISKIRRRINDLFENISYRAGEWINNEIKDSFGQPKQIDTYFLIVPMDKKGALENVIIDALRDIPEEKALIEEVIGFIDSLKEEVVPELSRINSANKATVGTFFSVRDPKHAMRSFATYVSKIDWSKSESLNEMFLPFMDLGTTKELYM</sequence>
<dbReference type="Pfam" id="PF11536">
    <property type="entry name" value="DUF3226"/>
    <property type="match status" value="1"/>
</dbReference>
<evidence type="ECO:0000313" key="2">
    <source>
        <dbReference type="Proteomes" id="UP000261324"/>
    </source>
</evidence>
<accession>A0A3E4PRN7</accession>
<dbReference type="InterPro" id="IPR024508">
    <property type="entry name" value="DUF3226"/>
</dbReference>
<dbReference type="Gene3D" id="3.40.50.10620">
    <property type="entry name" value="PH0156-like domains"/>
    <property type="match status" value="1"/>
</dbReference>
<name>A0A3E4PRN7_9FIRM</name>
<organism evidence="1 2">
    <name type="scientific">Dorea formicigenerans</name>
    <dbReference type="NCBI Taxonomy" id="39486"/>
    <lineage>
        <taxon>Bacteria</taxon>
        <taxon>Bacillati</taxon>
        <taxon>Bacillota</taxon>
        <taxon>Clostridia</taxon>
        <taxon>Lachnospirales</taxon>
        <taxon>Lachnospiraceae</taxon>
        <taxon>Dorea</taxon>
    </lineage>
</organism>
<dbReference type="EMBL" id="QSRA01000011">
    <property type="protein sequence ID" value="RGK82686.1"/>
    <property type="molecule type" value="Genomic_DNA"/>
</dbReference>
<protein>
    <submittedName>
        <fullName evidence="1">DUF3226 domain-containing protein</fullName>
    </submittedName>
</protein>
<dbReference type="AlphaFoldDB" id="A0A3E4PRN7"/>
<reference evidence="1 2" key="1">
    <citation type="submission" date="2018-08" db="EMBL/GenBank/DDBJ databases">
        <title>A genome reference for cultivated species of the human gut microbiota.</title>
        <authorList>
            <person name="Zou Y."/>
            <person name="Xue W."/>
            <person name="Luo G."/>
        </authorList>
    </citation>
    <scope>NUCLEOTIDE SEQUENCE [LARGE SCALE GENOMIC DNA]</scope>
    <source>
        <strain evidence="1 2">TF09-3</strain>
    </source>
</reference>
<dbReference type="SUPFAM" id="SSF160945">
    <property type="entry name" value="PH0156-like"/>
    <property type="match status" value="1"/>
</dbReference>
<dbReference type="RefSeq" id="WP_117660135.1">
    <property type="nucleotide sequence ID" value="NZ_QSRA01000011.1"/>
</dbReference>
<gene>
    <name evidence="1" type="ORF">DXC93_09290</name>
</gene>
<proteinExistence type="predicted"/>